<dbReference type="Proteomes" id="UP000198729">
    <property type="component" value="Unassembled WGS sequence"/>
</dbReference>
<dbReference type="SUPFAM" id="SSF82171">
    <property type="entry name" value="DPP6 N-terminal domain-like"/>
    <property type="match status" value="1"/>
</dbReference>
<sequence length="236" mass="25798">MIMNMSLPQKIIVLCIVVLLPSHSVMAGSFSDILRVMGISVAPSGVRGTATILQGNLWLSKIDGTGAYRPKPITRDGTYHSPLWIPGSSQILAIKGNKLVQLDTEGNEEKVLYPLAGSITLHGFDKRDAKSVLILQNSVPAVLSLANGKTTFLPYDKENEEDRTAAARLSRDFRSYGHVKVFVESQPMFDALDNEEGNNKIHIIGEQIPETVIPCPEYCIQPALSENGRQLVFVGP</sequence>
<reference evidence="1 2" key="1">
    <citation type="submission" date="2016-10" db="EMBL/GenBank/DDBJ databases">
        <authorList>
            <person name="de Groot N.N."/>
        </authorList>
    </citation>
    <scope>NUCLEOTIDE SEQUENCE [LARGE SCALE GENOMIC DNA]</scope>
    <source>
        <strain evidence="1">1</strain>
    </source>
</reference>
<evidence type="ECO:0000313" key="2">
    <source>
        <dbReference type="Proteomes" id="UP000198729"/>
    </source>
</evidence>
<dbReference type="RefSeq" id="WP_143001849.1">
    <property type="nucleotide sequence ID" value="NZ_FMWO01000037.1"/>
</dbReference>
<evidence type="ECO:0000313" key="1">
    <source>
        <dbReference type="EMBL" id="SCZ84914.1"/>
    </source>
</evidence>
<gene>
    <name evidence="1" type="ORF">NSMM_300033</name>
</gene>
<proteinExistence type="predicted"/>
<protein>
    <submittedName>
        <fullName evidence="1">Uncharacterized protein</fullName>
    </submittedName>
</protein>
<organism evidence="1 2">
    <name type="scientific">Nitrosomonas mobilis</name>
    <dbReference type="NCBI Taxonomy" id="51642"/>
    <lineage>
        <taxon>Bacteria</taxon>
        <taxon>Pseudomonadati</taxon>
        <taxon>Pseudomonadota</taxon>
        <taxon>Betaproteobacteria</taxon>
        <taxon>Nitrosomonadales</taxon>
        <taxon>Nitrosomonadaceae</taxon>
        <taxon>Nitrosomonas</taxon>
    </lineage>
</organism>
<dbReference type="STRING" id="51642.NSMM_300033"/>
<accession>A0A1G5SCI8</accession>
<dbReference type="AlphaFoldDB" id="A0A1G5SCI8"/>
<name>A0A1G5SCI8_9PROT</name>
<dbReference type="EMBL" id="FMWO01000037">
    <property type="protein sequence ID" value="SCZ84914.1"/>
    <property type="molecule type" value="Genomic_DNA"/>
</dbReference>
<keyword evidence="2" id="KW-1185">Reference proteome</keyword>